<comment type="caution">
    <text evidence="1">The sequence shown here is derived from an EMBL/GenBank/DDBJ whole genome shotgun (WGS) entry which is preliminary data.</text>
</comment>
<accession>A0A246FLT8</accession>
<evidence type="ECO:0000313" key="2">
    <source>
        <dbReference type="Proteomes" id="UP000197277"/>
    </source>
</evidence>
<evidence type="ECO:0000313" key="1">
    <source>
        <dbReference type="EMBL" id="OWP63715.1"/>
    </source>
</evidence>
<name>A0A246FLT8_9BACT</name>
<dbReference type="AlphaFoldDB" id="A0A246FLT8"/>
<dbReference type="RefSeq" id="WP_088463919.1">
    <property type="nucleotide sequence ID" value="NZ_NIRR01000009.1"/>
</dbReference>
<reference evidence="1 2" key="1">
    <citation type="submission" date="2017-06" db="EMBL/GenBank/DDBJ databases">
        <title>Hymenobacter amundsenii sp. nov. isolated from regoliths in Antarctica.</title>
        <authorList>
            <person name="Sedlacek I."/>
            <person name="Kralova S."/>
            <person name="Pantucek R."/>
            <person name="Svec P."/>
            <person name="Holochova P."/>
            <person name="Stankova E."/>
            <person name="Vrbovska V."/>
            <person name="Busse H.-J."/>
        </authorList>
    </citation>
    <scope>NUCLEOTIDE SEQUENCE [LARGE SCALE GENOMIC DNA]</scope>
    <source>
        <strain evidence="1 2">CCM 8682</strain>
    </source>
</reference>
<dbReference type="Proteomes" id="UP000197277">
    <property type="component" value="Unassembled WGS sequence"/>
</dbReference>
<gene>
    <name evidence="1" type="ORF">CDA63_07975</name>
</gene>
<proteinExistence type="predicted"/>
<keyword evidence="2" id="KW-1185">Reference proteome</keyword>
<protein>
    <submittedName>
        <fullName evidence="1">Uncharacterized protein</fullName>
    </submittedName>
</protein>
<sequence>MGATIQAAKLRLNTRIAKAGRKRHASTFFFGPESLIFSTKKAFYHLPGEESSENFSPEICLE</sequence>
<dbReference type="EMBL" id="NIRR01000009">
    <property type="protein sequence ID" value="OWP63715.1"/>
    <property type="molecule type" value="Genomic_DNA"/>
</dbReference>
<organism evidence="1 2">
    <name type="scientific">Hymenobacter amundsenii</name>
    <dbReference type="NCBI Taxonomy" id="2006685"/>
    <lineage>
        <taxon>Bacteria</taxon>
        <taxon>Pseudomonadati</taxon>
        <taxon>Bacteroidota</taxon>
        <taxon>Cytophagia</taxon>
        <taxon>Cytophagales</taxon>
        <taxon>Hymenobacteraceae</taxon>
        <taxon>Hymenobacter</taxon>
    </lineage>
</organism>